<proteinExistence type="predicted"/>
<dbReference type="Pfam" id="PF11258">
    <property type="entry name" value="DUF3048"/>
    <property type="match status" value="1"/>
</dbReference>
<reference evidence="5 6" key="1">
    <citation type="submission" date="2019-03" db="EMBL/GenBank/DDBJ databases">
        <title>Genomic Encyclopedia of Type Strains, Phase IV (KMG-IV): sequencing the most valuable type-strain genomes for metagenomic binning, comparative biology and taxonomic classification.</title>
        <authorList>
            <person name="Goeker M."/>
        </authorList>
    </citation>
    <scope>NUCLEOTIDE SEQUENCE [LARGE SCALE GENOMIC DNA]</scope>
    <source>
        <strain evidence="5 6">DSM 45765</strain>
    </source>
</reference>
<comment type="caution">
    <text evidence="5">The sequence shown here is derived from an EMBL/GenBank/DDBJ whole genome shotgun (WGS) entry which is preliminary data.</text>
</comment>
<evidence type="ECO:0000259" key="4">
    <source>
        <dbReference type="Pfam" id="PF17479"/>
    </source>
</evidence>
<evidence type="ECO:0000256" key="1">
    <source>
        <dbReference type="SAM" id="MobiDB-lite"/>
    </source>
</evidence>
<dbReference type="InterPro" id="IPR035328">
    <property type="entry name" value="DUF3048_C"/>
</dbReference>
<organism evidence="5 6">
    <name type="scientific">Tamaricihabitans halophyticus</name>
    <dbReference type="NCBI Taxonomy" id="1262583"/>
    <lineage>
        <taxon>Bacteria</taxon>
        <taxon>Bacillati</taxon>
        <taxon>Actinomycetota</taxon>
        <taxon>Actinomycetes</taxon>
        <taxon>Pseudonocardiales</taxon>
        <taxon>Pseudonocardiaceae</taxon>
        <taxon>Tamaricihabitans</taxon>
    </lineage>
</organism>
<evidence type="ECO:0000313" key="5">
    <source>
        <dbReference type="EMBL" id="TCP57175.1"/>
    </source>
</evidence>
<keyword evidence="2" id="KW-1133">Transmembrane helix</keyword>
<dbReference type="Pfam" id="PF17479">
    <property type="entry name" value="DUF3048_C"/>
    <property type="match status" value="1"/>
</dbReference>
<feature type="domain" description="DUF3048" evidence="4">
    <location>
        <begin position="214"/>
        <end position="302"/>
    </location>
</feature>
<feature type="domain" description="DUF3048" evidence="3">
    <location>
        <begin position="51"/>
        <end position="170"/>
    </location>
</feature>
<name>A0A4R2RCM1_9PSEU</name>
<keyword evidence="2" id="KW-0472">Membrane</keyword>
<dbReference type="SUPFAM" id="SSF159774">
    <property type="entry name" value="YerB-like"/>
    <property type="match status" value="1"/>
</dbReference>
<gene>
    <name evidence="5" type="ORF">EV191_1011128</name>
</gene>
<dbReference type="Gene3D" id="3.50.90.10">
    <property type="entry name" value="YerB-like"/>
    <property type="match status" value="1"/>
</dbReference>
<keyword evidence="2" id="KW-0812">Transmembrane</keyword>
<dbReference type="AlphaFoldDB" id="A0A4R2RCM1"/>
<sequence>MQLRKWDAVVAAVLAGVVVLLAVWLLPSNEESPPGGELPAPEPVLPELTGALLVKIDNVGEAMPQRGLAAADTVYVEPVEGGLTRLAAVFTGELPNVVGPVRSARETDVQLFAGYDRPVFAYSGAAPELAGLLRSSSLVLAGPSQSPGAYFRAAGRPAPHNLFLRPGSLPERKGDSPAWQRGSAPEGGREVATDAVDYPAARYAFRWLPDAGHWSINRNGQAQARAANVIVQRVPVRTGLVRRDGAASTSPVATTVGSGAAVVLRDGKRYPARWERARPVDATRFTTDSGEALPLAPGPVWVLLVPR</sequence>
<dbReference type="RefSeq" id="WP_132875683.1">
    <property type="nucleotide sequence ID" value="NZ_SLXQ01000001.1"/>
</dbReference>
<dbReference type="OrthoDB" id="9779102at2"/>
<feature type="transmembrane region" description="Helical" evidence="2">
    <location>
        <begin position="7"/>
        <end position="26"/>
    </location>
</feature>
<evidence type="ECO:0000313" key="6">
    <source>
        <dbReference type="Proteomes" id="UP000294911"/>
    </source>
</evidence>
<accession>A0A4R2RCM1</accession>
<dbReference type="Proteomes" id="UP000294911">
    <property type="component" value="Unassembled WGS sequence"/>
</dbReference>
<protein>
    <submittedName>
        <fullName evidence="5">DUF3048 family protein</fullName>
    </submittedName>
</protein>
<feature type="region of interest" description="Disordered" evidence="1">
    <location>
        <begin position="167"/>
        <end position="190"/>
    </location>
</feature>
<evidence type="ECO:0000259" key="3">
    <source>
        <dbReference type="Pfam" id="PF11258"/>
    </source>
</evidence>
<evidence type="ECO:0000256" key="2">
    <source>
        <dbReference type="SAM" id="Phobius"/>
    </source>
</evidence>
<dbReference type="InterPro" id="IPR021416">
    <property type="entry name" value="DUF3048_N"/>
</dbReference>
<keyword evidence="6" id="KW-1185">Reference proteome</keyword>
<dbReference type="EMBL" id="SLXQ01000001">
    <property type="protein sequence ID" value="TCP57175.1"/>
    <property type="molecule type" value="Genomic_DNA"/>
</dbReference>
<dbReference type="InterPro" id="IPR023158">
    <property type="entry name" value="YerB-like_sf"/>
</dbReference>